<dbReference type="GO" id="GO:0008170">
    <property type="term" value="F:N-methyltransferase activity"/>
    <property type="evidence" value="ECO:0007669"/>
    <property type="project" value="InterPro"/>
</dbReference>
<evidence type="ECO:0000256" key="4">
    <source>
        <dbReference type="ARBA" id="ARBA00047942"/>
    </source>
</evidence>
<evidence type="ECO:0000259" key="5">
    <source>
        <dbReference type="Pfam" id="PF01555"/>
    </source>
</evidence>
<comment type="catalytic activity">
    <reaction evidence="4">
        <text>a 2'-deoxyadenosine in DNA + S-adenosyl-L-methionine = an N(6)-methyl-2'-deoxyadenosine in DNA + S-adenosyl-L-homocysteine + H(+)</text>
        <dbReference type="Rhea" id="RHEA:15197"/>
        <dbReference type="Rhea" id="RHEA-COMP:12418"/>
        <dbReference type="Rhea" id="RHEA-COMP:12419"/>
        <dbReference type="ChEBI" id="CHEBI:15378"/>
        <dbReference type="ChEBI" id="CHEBI:57856"/>
        <dbReference type="ChEBI" id="CHEBI:59789"/>
        <dbReference type="ChEBI" id="CHEBI:90615"/>
        <dbReference type="ChEBI" id="CHEBI:90616"/>
        <dbReference type="EC" id="2.1.1.72"/>
    </reaction>
</comment>
<accession>A0A9N7D0B8</accession>
<proteinExistence type="predicted"/>
<dbReference type="InterPro" id="IPR002941">
    <property type="entry name" value="DNA_methylase_N4/N6"/>
</dbReference>
<evidence type="ECO:0000313" key="6">
    <source>
        <dbReference type="EMBL" id="AQU89251.1"/>
    </source>
</evidence>
<name>A0A9N7D0B8_9PROT</name>
<dbReference type="Proteomes" id="UP000189683">
    <property type="component" value="Plasmid pKNA01"/>
</dbReference>
<dbReference type="Gene3D" id="3.40.50.150">
    <property type="entry name" value="Vaccinia Virus protein VP39"/>
    <property type="match status" value="1"/>
</dbReference>
<organism evidence="6 7">
    <name type="scientific">Komagataeibacter nataicola</name>
    <dbReference type="NCBI Taxonomy" id="265960"/>
    <lineage>
        <taxon>Bacteria</taxon>
        <taxon>Pseudomonadati</taxon>
        <taxon>Pseudomonadota</taxon>
        <taxon>Alphaproteobacteria</taxon>
        <taxon>Acetobacterales</taxon>
        <taxon>Acetobacteraceae</taxon>
        <taxon>Komagataeibacter</taxon>
    </lineage>
</organism>
<geneLocation type="plasmid" evidence="7">
    <name>pkna01</name>
</geneLocation>
<dbReference type="InterPro" id="IPR029063">
    <property type="entry name" value="SAM-dependent_MTases_sf"/>
</dbReference>
<evidence type="ECO:0000256" key="1">
    <source>
        <dbReference type="ARBA" id="ARBA00011900"/>
    </source>
</evidence>
<evidence type="ECO:0000256" key="3">
    <source>
        <dbReference type="ARBA" id="ARBA00022679"/>
    </source>
</evidence>
<dbReference type="GO" id="GO:0003677">
    <property type="term" value="F:DNA binding"/>
    <property type="evidence" value="ECO:0007669"/>
    <property type="project" value="InterPro"/>
</dbReference>
<reference evidence="6 7" key="1">
    <citation type="submission" date="2017-02" db="EMBL/GenBank/DDBJ databases">
        <title>zhang.</title>
        <authorList>
            <person name="Zhang H."/>
        </authorList>
    </citation>
    <scope>NUCLEOTIDE SEQUENCE [LARGE SCALE GENOMIC DNA]</scope>
    <source>
        <strain evidence="6 7">RZS01</strain>
        <plasmid evidence="7">pkna01</plasmid>
    </source>
</reference>
<dbReference type="RefSeq" id="WP_078528444.1">
    <property type="nucleotide sequence ID" value="NZ_CP019876.1"/>
</dbReference>
<evidence type="ECO:0000313" key="7">
    <source>
        <dbReference type="Proteomes" id="UP000189683"/>
    </source>
</evidence>
<dbReference type="AlphaFoldDB" id="A0A9N7D0B8"/>
<feature type="domain" description="DNA methylase N-4/N-6" evidence="5">
    <location>
        <begin position="2"/>
        <end position="42"/>
    </location>
</feature>
<gene>
    <name evidence="6" type="ORF">B0W47_16540</name>
</gene>
<keyword evidence="6" id="KW-0614">Plasmid</keyword>
<dbReference type="GO" id="GO:0009007">
    <property type="term" value="F:site-specific DNA-methyltransferase (adenine-specific) activity"/>
    <property type="evidence" value="ECO:0007669"/>
    <property type="project" value="UniProtKB-EC"/>
</dbReference>
<protein>
    <recommendedName>
        <fullName evidence="1">site-specific DNA-methyltransferase (adenine-specific)</fullName>
        <ecNumber evidence="1">2.1.1.72</ecNumber>
    </recommendedName>
</protein>
<dbReference type="KEGG" id="kna:B0W47_16540"/>
<keyword evidence="2" id="KW-0489">Methyltransferase</keyword>
<sequence length="161" mass="18028">MPEDGIVMDPFAGSGTTGHAVLDMNREGDKRTFIMMEQGNEANDDMYARSLTYERVKAVIGNDNLSFFELSNTPSPRNLIISSYQLSPMVVMTRGFFYVMFSMIGALSRCKAKPYQSPCDVCVFSNSYPGNRSAINEKAINKEDAVYRLLDKNGENQGIFF</sequence>
<keyword evidence="3" id="KW-0808">Transferase</keyword>
<dbReference type="EC" id="2.1.1.72" evidence="1"/>
<dbReference type="GO" id="GO:0032259">
    <property type="term" value="P:methylation"/>
    <property type="evidence" value="ECO:0007669"/>
    <property type="project" value="UniProtKB-KW"/>
</dbReference>
<dbReference type="Pfam" id="PF01555">
    <property type="entry name" value="N6_N4_Mtase"/>
    <property type="match status" value="1"/>
</dbReference>
<dbReference type="SUPFAM" id="SSF53335">
    <property type="entry name" value="S-adenosyl-L-methionine-dependent methyltransferases"/>
    <property type="match status" value="1"/>
</dbReference>
<dbReference type="EMBL" id="CP019876">
    <property type="protein sequence ID" value="AQU89251.1"/>
    <property type="molecule type" value="Genomic_DNA"/>
</dbReference>
<evidence type="ECO:0000256" key="2">
    <source>
        <dbReference type="ARBA" id="ARBA00022603"/>
    </source>
</evidence>